<protein>
    <submittedName>
        <fullName evidence="2">DUF190 domain-containing protein</fullName>
    </submittedName>
</protein>
<keyword evidence="3" id="KW-1185">Reference proteome</keyword>
<dbReference type="InterPro" id="IPR011322">
    <property type="entry name" value="N-reg_PII-like_a/b"/>
</dbReference>
<accession>A0A7D5E9H5</accession>
<dbReference type="SUPFAM" id="SSF54913">
    <property type="entry name" value="GlnB-like"/>
    <property type="match status" value="1"/>
</dbReference>
<evidence type="ECO:0000313" key="3">
    <source>
        <dbReference type="Proteomes" id="UP000509594"/>
    </source>
</evidence>
<proteinExistence type="inferred from homology"/>
<dbReference type="AlphaFoldDB" id="A0A7D5E9H5"/>
<dbReference type="Gene3D" id="3.30.70.120">
    <property type="match status" value="1"/>
</dbReference>
<dbReference type="KEGG" id="mzi:HWN40_12275"/>
<dbReference type="GeneID" id="55822464"/>
<evidence type="ECO:0000313" key="2">
    <source>
        <dbReference type="EMBL" id="QLC50951.1"/>
    </source>
</evidence>
<dbReference type="PANTHER" id="PTHR35983">
    <property type="entry name" value="UPF0166 PROTEIN TM_0021"/>
    <property type="match status" value="1"/>
</dbReference>
<dbReference type="EMBL" id="CP058215">
    <property type="protein sequence ID" value="QLC50951.1"/>
    <property type="molecule type" value="Genomic_DNA"/>
</dbReference>
<dbReference type="InterPro" id="IPR003793">
    <property type="entry name" value="UPF0166"/>
</dbReference>
<dbReference type="RefSeq" id="WP_176966006.1">
    <property type="nucleotide sequence ID" value="NZ_CP058215.1"/>
</dbReference>
<comment type="similarity">
    <text evidence="1">Belongs to the UPF0166 family.</text>
</comment>
<gene>
    <name evidence="2" type="ORF">HWN40_12275</name>
</gene>
<organism evidence="2 3">
    <name type="scientific">Methanolobus zinderi</name>
    <dbReference type="NCBI Taxonomy" id="536044"/>
    <lineage>
        <taxon>Archaea</taxon>
        <taxon>Methanobacteriati</taxon>
        <taxon>Methanobacteriota</taxon>
        <taxon>Stenosarchaea group</taxon>
        <taxon>Methanomicrobia</taxon>
        <taxon>Methanosarcinales</taxon>
        <taxon>Methanosarcinaceae</taxon>
        <taxon>Methanolobus</taxon>
    </lineage>
</organism>
<name>A0A7D5E9H5_9EURY</name>
<dbReference type="Proteomes" id="UP000509594">
    <property type="component" value="Chromosome"/>
</dbReference>
<dbReference type="OrthoDB" id="8505at2157"/>
<dbReference type="Pfam" id="PF02641">
    <property type="entry name" value="DUF190"/>
    <property type="match status" value="1"/>
</dbReference>
<evidence type="ECO:0000256" key="1">
    <source>
        <dbReference type="ARBA" id="ARBA00010554"/>
    </source>
</evidence>
<reference evidence="2 3" key="1">
    <citation type="submission" date="2020-06" db="EMBL/GenBank/DDBJ databases">
        <title>Methanolobus halotolerans sp. nov., isolated from a saline lake Tus in Siberia.</title>
        <authorList>
            <person name="Shen Y."/>
            <person name="Chen S.-C."/>
            <person name="Lai M.-C."/>
            <person name="Huang H.-H."/>
            <person name="Chiu H.-H."/>
            <person name="Tang S.-L."/>
            <person name="Rogozin D.Y."/>
            <person name="Degermendzhy A.G."/>
        </authorList>
    </citation>
    <scope>NUCLEOTIDE SEQUENCE [LARGE SCALE GENOMIC DNA]</scope>
    <source>
        <strain evidence="2 3">DSM 21339</strain>
    </source>
</reference>
<dbReference type="InterPro" id="IPR015867">
    <property type="entry name" value="N-reg_PII/ATP_PRibTrfase_C"/>
</dbReference>
<sequence>MKASLLRIYLSENDKYEGKTAHHAVLEFLKDAGVAGATVHHCMEGYGVHNRIHTAGVLSLGTDLPVIIQAVDKEEKIKLIIPQLKKMLPNELITLQEIEIVSGEGFRDDIG</sequence>
<dbReference type="PANTHER" id="PTHR35983:SF1">
    <property type="entry name" value="UPF0166 PROTEIN TM_0021"/>
    <property type="match status" value="1"/>
</dbReference>